<dbReference type="HAMAP" id="MF_00374">
    <property type="entry name" value="Ribosomal_uL29"/>
    <property type="match status" value="1"/>
</dbReference>
<reference evidence="7" key="1">
    <citation type="submission" date="2017-09" db="EMBL/GenBank/DDBJ databases">
        <title>Depth-based differentiation of microbial function through sediment-hosted aquifers and enrichment of novel symbionts in the deep terrestrial subsurface.</title>
        <authorList>
            <person name="Probst A.J."/>
            <person name="Ladd B."/>
            <person name="Jarett J.K."/>
            <person name="Geller-Mcgrath D.E."/>
            <person name="Sieber C.M.K."/>
            <person name="Emerson J.B."/>
            <person name="Anantharaman K."/>
            <person name="Thomas B.C."/>
            <person name="Malmstrom R."/>
            <person name="Stieglmeier M."/>
            <person name="Klingl A."/>
            <person name="Woyke T."/>
            <person name="Ryan C.M."/>
            <person name="Banfield J.F."/>
        </authorList>
    </citation>
    <scope>NUCLEOTIDE SEQUENCE [LARGE SCALE GENOMIC DNA]</scope>
</reference>
<evidence type="ECO:0000256" key="3">
    <source>
        <dbReference type="ARBA" id="ARBA00023274"/>
    </source>
</evidence>
<name>A0A2M8KY30_9BACT</name>
<evidence type="ECO:0000256" key="4">
    <source>
        <dbReference type="ARBA" id="ARBA00035204"/>
    </source>
</evidence>
<dbReference type="Proteomes" id="UP000229098">
    <property type="component" value="Unassembled WGS sequence"/>
</dbReference>
<dbReference type="GO" id="GO:0003735">
    <property type="term" value="F:structural constituent of ribosome"/>
    <property type="evidence" value="ECO:0007669"/>
    <property type="project" value="InterPro"/>
</dbReference>
<protein>
    <recommendedName>
        <fullName evidence="4 5">Large ribosomal subunit protein uL29</fullName>
    </recommendedName>
</protein>
<dbReference type="SUPFAM" id="SSF46561">
    <property type="entry name" value="Ribosomal protein L29 (L29p)"/>
    <property type="match status" value="1"/>
</dbReference>
<dbReference type="GO" id="GO:0006412">
    <property type="term" value="P:translation"/>
    <property type="evidence" value="ECO:0007669"/>
    <property type="project" value="UniProtKB-UniRule"/>
</dbReference>
<dbReference type="InterPro" id="IPR036049">
    <property type="entry name" value="Ribosomal_uL29_sf"/>
</dbReference>
<accession>A0A2M8KY30</accession>
<evidence type="ECO:0000256" key="1">
    <source>
        <dbReference type="ARBA" id="ARBA00009254"/>
    </source>
</evidence>
<evidence type="ECO:0000313" key="6">
    <source>
        <dbReference type="EMBL" id="PJE64803.1"/>
    </source>
</evidence>
<evidence type="ECO:0000256" key="2">
    <source>
        <dbReference type="ARBA" id="ARBA00022980"/>
    </source>
</evidence>
<proteinExistence type="inferred from homology"/>
<evidence type="ECO:0000256" key="5">
    <source>
        <dbReference type="HAMAP-Rule" id="MF_00374"/>
    </source>
</evidence>
<comment type="similarity">
    <text evidence="1 5">Belongs to the universal ribosomal protein uL29 family.</text>
</comment>
<dbReference type="GO" id="GO:1990904">
    <property type="term" value="C:ribonucleoprotein complex"/>
    <property type="evidence" value="ECO:0007669"/>
    <property type="project" value="UniProtKB-KW"/>
</dbReference>
<dbReference type="InterPro" id="IPR001854">
    <property type="entry name" value="Ribosomal_uL29"/>
</dbReference>
<dbReference type="Pfam" id="PF00831">
    <property type="entry name" value="Ribosomal_L29"/>
    <property type="match status" value="1"/>
</dbReference>
<dbReference type="EMBL" id="PFEF01000003">
    <property type="protein sequence ID" value="PJE64803.1"/>
    <property type="molecule type" value="Genomic_DNA"/>
</dbReference>
<comment type="caution">
    <text evidence="6">The sequence shown here is derived from an EMBL/GenBank/DDBJ whole genome shotgun (WGS) entry which is preliminary data.</text>
</comment>
<dbReference type="NCBIfam" id="TIGR00012">
    <property type="entry name" value="L29"/>
    <property type="match status" value="1"/>
</dbReference>
<dbReference type="Gene3D" id="1.10.287.310">
    <property type="match status" value="1"/>
</dbReference>
<keyword evidence="3 5" id="KW-0687">Ribonucleoprotein</keyword>
<sequence length="61" mass="6940">MNVKELREKKSADLVKLAREKQEELQKLRFSMAGGKGKSGENVRSLRRTIARIQTVIKEGV</sequence>
<keyword evidence="2 5" id="KW-0689">Ribosomal protein</keyword>
<evidence type="ECO:0000313" key="7">
    <source>
        <dbReference type="Proteomes" id="UP000229098"/>
    </source>
</evidence>
<dbReference type="GO" id="GO:0005840">
    <property type="term" value="C:ribosome"/>
    <property type="evidence" value="ECO:0007669"/>
    <property type="project" value="UniProtKB-KW"/>
</dbReference>
<gene>
    <name evidence="5 6" type="primary">rpmC</name>
    <name evidence="6" type="ORF">COU90_00875</name>
</gene>
<organism evidence="6 7">
    <name type="scientific">Candidatus Ryanbacteria bacterium CG10_big_fil_rev_8_21_14_0_10_43_42</name>
    <dbReference type="NCBI Taxonomy" id="1974864"/>
    <lineage>
        <taxon>Bacteria</taxon>
        <taxon>Candidatus Ryaniibacteriota</taxon>
    </lineage>
</organism>
<dbReference type="AlphaFoldDB" id="A0A2M8KY30"/>